<organism evidence="1 2">
    <name type="scientific">Hahella chejuensis (strain KCTC 2396)</name>
    <dbReference type="NCBI Taxonomy" id="349521"/>
    <lineage>
        <taxon>Bacteria</taxon>
        <taxon>Pseudomonadati</taxon>
        <taxon>Pseudomonadota</taxon>
        <taxon>Gammaproteobacteria</taxon>
        <taxon>Oceanospirillales</taxon>
        <taxon>Hahellaceae</taxon>
        <taxon>Hahella</taxon>
    </lineage>
</organism>
<name>Q2SFT4_HAHCH</name>
<dbReference type="AlphaFoldDB" id="Q2SFT4"/>
<reference evidence="1 2" key="1">
    <citation type="journal article" date="2005" name="Nucleic Acids Res.">
        <title>Genomic blueprint of Hahella chejuensis, a marine microbe producing an algicidal agent.</title>
        <authorList>
            <person name="Jeong H."/>
            <person name="Yim J.H."/>
            <person name="Lee C."/>
            <person name="Choi S.-H."/>
            <person name="Park Y.K."/>
            <person name="Yoon S.H."/>
            <person name="Hur C.-G."/>
            <person name="Kang H.-Y."/>
            <person name="Kim D."/>
            <person name="Lee H.H."/>
            <person name="Park K.H."/>
            <person name="Park S.-H."/>
            <person name="Park H.-S."/>
            <person name="Lee H.K."/>
            <person name="Oh T.K."/>
            <person name="Kim J.F."/>
        </authorList>
    </citation>
    <scope>NUCLEOTIDE SEQUENCE [LARGE SCALE GENOMIC DNA]</scope>
    <source>
        <strain evidence="1 2">KCTC 2396</strain>
    </source>
</reference>
<protein>
    <submittedName>
        <fullName evidence="1">Uncharacterized protein</fullName>
    </submittedName>
</protein>
<dbReference type="EMBL" id="CP000155">
    <property type="protein sequence ID" value="ABC30490.1"/>
    <property type="molecule type" value="Genomic_DNA"/>
</dbReference>
<keyword evidence="2" id="KW-1185">Reference proteome</keyword>
<dbReference type="KEGG" id="hch:HCH_03758"/>
<dbReference type="Proteomes" id="UP000000238">
    <property type="component" value="Chromosome"/>
</dbReference>
<sequence length="76" mass="8533">MRADGFGRPGVVGSLRTLTAPSIWASLLYEKGYHFGLGASAEFCEPEFFVIILSRRRHFWPLKTSGAALSAYRTYF</sequence>
<evidence type="ECO:0000313" key="1">
    <source>
        <dbReference type="EMBL" id="ABC30490.1"/>
    </source>
</evidence>
<dbReference type="HOGENOM" id="CLU_2649403_0_0_6"/>
<proteinExistence type="predicted"/>
<evidence type="ECO:0000313" key="2">
    <source>
        <dbReference type="Proteomes" id="UP000000238"/>
    </source>
</evidence>
<dbReference type="STRING" id="349521.HCH_03758"/>
<gene>
    <name evidence="1" type="ordered locus">HCH_03758</name>
</gene>
<accession>Q2SFT4</accession>